<dbReference type="PANTHER" id="PTHR18870:SF9">
    <property type="entry name" value="PROTEIN TAG-278-RELATED"/>
    <property type="match status" value="1"/>
</dbReference>
<feature type="region of interest" description="Disordered" evidence="3">
    <location>
        <begin position="589"/>
        <end position="609"/>
    </location>
</feature>
<feature type="region of interest" description="Disordered" evidence="3">
    <location>
        <begin position="1044"/>
        <end position="1097"/>
    </location>
</feature>
<reference evidence="5" key="1">
    <citation type="submission" date="2023-08" db="EMBL/GenBank/DDBJ databases">
        <title>Reference Genome Resource for the Citrus Pathogen Phytophthora citrophthora.</title>
        <authorList>
            <person name="Moller H."/>
            <person name="Coetzee B."/>
            <person name="Rose L.J."/>
            <person name="Van Niekerk J.M."/>
        </authorList>
    </citation>
    <scope>NUCLEOTIDE SEQUENCE</scope>
    <source>
        <strain evidence="5">STE-U-9442</strain>
    </source>
</reference>
<proteinExistence type="predicted"/>
<gene>
    <name evidence="5" type="ORF">P3T76_012258</name>
</gene>
<dbReference type="Proteomes" id="UP001259832">
    <property type="component" value="Unassembled WGS sequence"/>
</dbReference>
<dbReference type="PANTHER" id="PTHR18870">
    <property type="entry name" value="PROTEIN TAG-278-RELATED"/>
    <property type="match status" value="1"/>
</dbReference>
<keyword evidence="6" id="KW-1185">Reference proteome</keyword>
<protein>
    <recommendedName>
        <fullName evidence="4">Protein FAM184A/B N-terminal domain-containing protein</fullName>
    </recommendedName>
</protein>
<dbReference type="AlphaFoldDB" id="A0AAD9G5Q6"/>
<dbReference type="EMBL" id="JASMQC010000030">
    <property type="protein sequence ID" value="KAK1932264.1"/>
    <property type="molecule type" value="Genomic_DNA"/>
</dbReference>
<comment type="caution">
    <text evidence="5">The sequence shown here is derived from an EMBL/GenBank/DDBJ whole genome shotgun (WGS) entry which is preliminary data.</text>
</comment>
<feature type="coiled-coil region" evidence="2">
    <location>
        <begin position="92"/>
        <end position="177"/>
    </location>
</feature>
<feature type="compositionally biased region" description="Polar residues" evidence="3">
    <location>
        <begin position="1073"/>
        <end position="1085"/>
    </location>
</feature>
<organism evidence="5 6">
    <name type="scientific">Phytophthora citrophthora</name>
    <dbReference type="NCBI Taxonomy" id="4793"/>
    <lineage>
        <taxon>Eukaryota</taxon>
        <taxon>Sar</taxon>
        <taxon>Stramenopiles</taxon>
        <taxon>Oomycota</taxon>
        <taxon>Peronosporomycetes</taxon>
        <taxon>Peronosporales</taxon>
        <taxon>Peronosporaceae</taxon>
        <taxon>Phytophthora</taxon>
    </lineage>
</organism>
<keyword evidence="1 2" id="KW-0175">Coiled coil</keyword>
<dbReference type="Pfam" id="PF15665">
    <property type="entry name" value="FAM184"/>
    <property type="match status" value="1"/>
</dbReference>
<feature type="coiled-coil region" evidence="2">
    <location>
        <begin position="258"/>
        <end position="328"/>
    </location>
</feature>
<accession>A0AAD9G5Q6</accession>
<sequence>MNANAAASMAELHLKMCKKVAQLTKVIFQLNTRNEDYQAEAEHSRTTHAAEIQKLTKDAVEKMKVLQGKLQTQAATAAQRERQHVVDRQKLMNEAQQQQRRTQASRTAAEEAFQAKVTELETQVENIRRGFDDRIEELQQLAAQKEKERVLNSQEETEALEVRLEELKLKHADEVEQLVTTSNAKYNKMLAEQLRAQDTLKAELVSVKLDWDKQKQEEADEYEQKRLAQEMSAKAASDEMKHELVTKIEALLVETEALRGSETKLREEKENLVKNQQETVRTMKQLELQLSKVQKDSQSVRRDASAHSEELQRMLAVSTDKIDELAQDLVTLKQTLQTRDGALVQVQKELETAQLETLQQNATASELQAQLKQQINEQELQLNNGKAEALVVSQELQTAQNQIQKLELELQTAQKSIADMKSESADVALTRSKLKSELERAESDAKQAKADHERAIETLKKKYDSELQQLKSSHAQEITTLHRTAAMKLEQLELHLKEASAKSSGEKLMELKKEHERVLAEHKEASDAAQTKLRGELVKLQVQVQTLQQQLETQTQQFTTLQKQHTTLTQQLESSQQQLAALQAAKDALQSSTTKSQKERDEAHQKQVRALEEQREKAFQTLTAERNQLEQQHAQILLQLAQEHTAALQTSTEQLEALRLKELSNQDEAIRELYEPQLTTLREQVELLQRTLEASTDEAKETRRSLEETSLFEQEQLRSVLVGFAERMTAELTGVELASRQELETLQHRHLQHEKETEKRFLDESQSKVAGLQAKADSDFARLAEDHRQELEKTAQQHAEVLEKLKTTLGMTQERSILAERAEASRQLAEITFKKDQERSEALLEAQKAHDEHYTELRTQLESTQEALTKKTLDWASAMRDGQQLSAALAARTEEMALKVAQLEKTSREQVETLKLAAKREMDKLLEENLAETKQLSDQFEETRRLMADKVTYLKTAITEWQDKYARRESRPEDVARIVELERLVMEKDALTRRTLDEMAYFKRELLNREEMYNKTFARTPNVGMLQVLKPHVQMQQQMQINPIQATPPPRSRGKATAFEQPTELQRRRSERSGLNASPPTSASQKALPPLHNNQGS</sequence>
<evidence type="ECO:0000313" key="6">
    <source>
        <dbReference type="Proteomes" id="UP001259832"/>
    </source>
</evidence>
<feature type="compositionally biased region" description="Basic and acidic residues" evidence="3">
    <location>
        <begin position="596"/>
        <end position="609"/>
    </location>
</feature>
<name>A0AAD9G5Q6_9STRA</name>
<evidence type="ECO:0000313" key="5">
    <source>
        <dbReference type="EMBL" id="KAK1932264.1"/>
    </source>
</evidence>
<feature type="domain" description="Protein FAM184A/B N-terminal" evidence="4">
    <location>
        <begin position="26"/>
        <end position="237"/>
    </location>
</feature>
<dbReference type="InterPro" id="IPR039478">
    <property type="entry name" value="FAM184A/B_N"/>
</dbReference>
<evidence type="ECO:0000256" key="2">
    <source>
        <dbReference type="SAM" id="Coils"/>
    </source>
</evidence>
<evidence type="ECO:0000256" key="1">
    <source>
        <dbReference type="ARBA" id="ARBA00023054"/>
    </source>
</evidence>
<evidence type="ECO:0000256" key="3">
    <source>
        <dbReference type="SAM" id="MobiDB-lite"/>
    </source>
</evidence>
<evidence type="ECO:0000259" key="4">
    <source>
        <dbReference type="Pfam" id="PF15665"/>
    </source>
</evidence>